<dbReference type="GO" id="GO:0016747">
    <property type="term" value="F:acyltransferase activity, transferring groups other than amino-acyl groups"/>
    <property type="evidence" value="ECO:0007669"/>
    <property type="project" value="InterPro"/>
</dbReference>
<organism evidence="2 3">
    <name type="scientific">Beutenbergia cavernae (strain ATCC BAA-8 / DSM 12333 / CCUG 43141 / JCM 11478 / NBRC 16432 / NCIMB 13614 / HKI 0122)</name>
    <dbReference type="NCBI Taxonomy" id="471853"/>
    <lineage>
        <taxon>Bacteria</taxon>
        <taxon>Bacillati</taxon>
        <taxon>Actinomycetota</taxon>
        <taxon>Actinomycetes</taxon>
        <taxon>Micrococcales</taxon>
        <taxon>Beutenbergiaceae</taxon>
        <taxon>Beutenbergia</taxon>
    </lineage>
</organism>
<name>C5BXM3_BEUC1</name>
<protein>
    <submittedName>
        <fullName evidence="2">GCN5-related protein N-acetyltransferase</fullName>
    </submittedName>
</protein>
<dbReference type="HOGENOM" id="CLU_978828_0_0_11"/>
<evidence type="ECO:0000313" key="3">
    <source>
        <dbReference type="Proteomes" id="UP000007962"/>
    </source>
</evidence>
<dbReference type="InterPro" id="IPR000182">
    <property type="entry name" value="GNAT_dom"/>
</dbReference>
<keyword evidence="2" id="KW-0808">Transferase</keyword>
<gene>
    <name evidence="2" type="ordered locus">Bcav_2661</name>
</gene>
<dbReference type="KEGG" id="bcv:Bcav_2661"/>
<dbReference type="EMBL" id="CP001618">
    <property type="protein sequence ID" value="ACQ80906.1"/>
    <property type="molecule type" value="Genomic_DNA"/>
</dbReference>
<reference evidence="2 3" key="1">
    <citation type="journal article" date="2009" name="Stand. Genomic Sci.">
        <title>Complete genome sequence of Beutenbergia cavernae type strain (HKI 0122).</title>
        <authorList>
            <person name="Land M."/>
            <person name="Pukall R."/>
            <person name="Abt B."/>
            <person name="Goker M."/>
            <person name="Rohde M."/>
            <person name="Glavina Del Rio T."/>
            <person name="Tice H."/>
            <person name="Copeland A."/>
            <person name="Cheng J.F."/>
            <person name="Lucas S."/>
            <person name="Chen F."/>
            <person name="Nolan M."/>
            <person name="Bruce D."/>
            <person name="Goodwin L."/>
            <person name="Pitluck S."/>
            <person name="Ivanova N."/>
            <person name="Mavromatis K."/>
            <person name="Ovchinnikova G."/>
            <person name="Pati A."/>
            <person name="Chen A."/>
            <person name="Palaniappan K."/>
            <person name="Hauser L."/>
            <person name="Chang Y.J."/>
            <person name="Jefferies C.C."/>
            <person name="Saunders E."/>
            <person name="Brettin T."/>
            <person name="Detter J.C."/>
            <person name="Han C."/>
            <person name="Chain P."/>
            <person name="Bristow J."/>
            <person name="Eisen J.A."/>
            <person name="Markowitz V."/>
            <person name="Hugenholtz P."/>
            <person name="Kyrpides N.C."/>
            <person name="Klenk H.P."/>
            <person name="Lapidus A."/>
        </authorList>
    </citation>
    <scope>NUCLEOTIDE SEQUENCE [LARGE SCALE GENOMIC DNA]</scope>
    <source>
        <strain evidence="3">ATCC BAA-8 / DSM 12333 / NBRC 16432</strain>
    </source>
</reference>
<accession>C5BXM3</accession>
<dbReference type="eggNOG" id="COG0456">
    <property type="taxonomic scope" value="Bacteria"/>
</dbReference>
<evidence type="ECO:0000259" key="1">
    <source>
        <dbReference type="PROSITE" id="PS51186"/>
    </source>
</evidence>
<dbReference type="Proteomes" id="UP000007962">
    <property type="component" value="Chromosome"/>
</dbReference>
<keyword evidence="3" id="KW-1185">Reference proteome</keyword>
<dbReference type="PROSITE" id="PS51186">
    <property type="entry name" value="GNAT"/>
    <property type="match status" value="1"/>
</dbReference>
<dbReference type="InterPro" id="IPR016181">
    <property type="entry name" value="Acyl_CoA_acyltransferase"/>
</dbReference>
<dbReference type="CDD" id="cd04301">
    <property type="entry name" value="NAT_SF"/>
    <property type="match status" value="1"/>
</dbReference>
<evidence type="ECO:0000313" key="2">
    <source>
        <dbReference type="EMBL" id="ACQ80906.1"/>
    </source>
</evidence>
<dbReference type="Gene3D" id="3.40.630.30">
    <property type="match status" value="1"/>
</dbReference>
<proteinExistence type="predicted"/>
<sequence>MLVDLVAAAGRESIGYAEAAGLLRSWTVVVDAAGGRASAAVAVLPPDPGRHRGYGAWWEREARTQPRAATLVERLVRIASSLPLVNTLQVSVAADDGARTQALESQGFEAAVPVWTMRHDALSRRAATLPGPLRVVGWDEAWTSSFKRAYDVAYADQRMVEAQTPSTWVGLIRDDALVNDVSVLAVDADSRVVGFVLAFAHGSGVELGPIGTVPRWRGNGVSSALLGDALRRCRELRLDPVTLTVDGESPTGAHEIYLRHGFAVTERLVAYRRALETEAWTGVR</sequence>
<dbReference type="AlphaFoldDB" id="C5BXM3"/>
<feature type="domain" description="N-acetyltransferase" evidence="1">
    <location>
        <begin position="136"/>
        <end position="282"/>
    </location>
</feature>
<dbReference type="SUPFAM" id="SSF55729">
    <property type="entry name" value="Acyl-CoA N-acyltransferases (Nat)"/>
    <property type="match status" value="1"/>
</dbReference>
<dbReference type="STRING" id="471853.Bcav_2661"/>
<dbReference type="Pfam" id="PF00583">
    <property type="entry name" value="Acetyltransf_1"/>
    <property type="match status" value="1"/>
</dbReference>